<dbReference type="PROSITE" id="PS01036">
    <property type="entry name" value="HSP70_3"/>
    <property type="match status" value="1"/>
</dbReference>
<dbReference type="InterPro" id="IPR013126">
    <property type="entry name" value="Hsp_70_fam"/>
</dbReference>
<dbReference type="PROSITE" id="PS00297">
    <property type="entry name" value="HSP70_1"/>
    <property type="match status" value="1"/>
</dbReference>
<dbReference type="GO" id="GO:0140662">
    <property type="term" value="F:ATP-dependent protein folding chaperone"/>
    <property type="evidence" value="ECO:0007669"/>
    <property type="project" value="InterPro"/>
</dbReference>
<dbReference type="Gene3D" id="3.30.420.40">
    <property type="match status" value="2"/>
</dbReference>
<evidence type="ECO:0000256" key="1">
    <source>
        <dbReference type="ARBA" id="ARBA00007381"/>
    </source>
</evidence>
<dbReference type="AlphaFoldDB" id="A0A914PLQ3"/>
<name>A0A914PLQ3_9BILA</name>
<dbReference type="SUPFAM" id="SSF53067">
    <property type="entry name" value="Actin-like ATPase domain"/>
    <property type="match status" value="2"/>
</dbReference>
<dbReference type="PROSITE" id="PS00329">
    <property type="entry name" value="HSP70_2"/>
    <property type="match status" value="1"/>
</dbReference>
<dbReference type="PANTHER" id="PTHR19375">
    <property type="entry name" value="HEAT SHOCK PROTEIN 70KDA"/>
    <property type="match status" value="1"/>
</dbReference>
<dbReference type="InterPro" id="IPR018181">
    <property type="entry name" value="Heat_shock_70_CS"/>
</dbReference>
<dbReference type="FunFam" id="3.90.640.10:FF:000010">
    <property type="entry name" value="heat shock 70 kDa protein 14"/>
    <property type="match status" value="1"/>
</dbReference>
<dbReference type="WBParaSite" id="PDA_v2.g19398.t1">
    <property type="protein sequence ID" value="PDA_v2.g19398.t1"/>
    <property type="gene ID" value="PDA_v2.g19398"/>
</dbReference>
<keyword evidence="5" id="KW-1185">Reference proteome</keyword>
<dbReference type="InterPro" id="IPR029047">
    <property type="entry name" value="HSP70_peptide-bd_sf"/>
</dbReference>
<proteinExistence type="inferred from homology"/>
<comment type="similarity">
    <text evidence="1 4">Belongs to the heat shock protein 70 family.</text>
</comment>
<evidence type="ECO:0000256" key="3">
    <source>
        <dbReference type="ARBA" id="ARBA00022840"/>
    </source>
</evidence>
<dbReference type="GO" id="GO:0006950">
    <property type="term" value="P:response to stress"/>
    <property type="evidence" value="ECO:0007669"/>
    <property type="project" value="UniProtKB-ARBA"/>
</dbReference>
<evidence type="ECO:0000256" key="4">
    <source>
        <dbReference type="RuleBase" id="RU003322"/>
    </source>
</evidence>
<reference evidence="6" key="1">
    <citation type="submission" date="2022-11" db="UniProtKB">
        <authorList>
            <consortium name="WormBaseParasite"/>
        </authorList>
    </citation>
    <scope>IDENTIFICATION</scope>
</reference>
<dbReference type="Pfam" id="PF00012">
    <property type="entry name" value="HSP70"/>
    <property type="match status" value="1"/>
</dbReference>
<dbReference type="GO" id="GO:0005524">
    <property type="term" value="F:ATP binding"/>
    <property type="evidence" value="ECO:0007669"/>
    <property type="project" value="UniProtKB-KW"/>
</dbReference>
<dbReference type="Gene3D" id="3.90.640.10">
    <property type="entry name" value="Actin, Chain A, domain 4"/>
    <property type="match status" value="1"/>
</dbReference>
<dbReference type="InterPro" id="IPR043129">
    <property type="entry name" value="ATPase_NBD"/>
</dbReference>
<dbReference type="Gene3D" id="2.60.34.10">
    <property type="entry name" value="Substrate Binding Domain Of DNAk, Chain A, domain 1"/>
    <property type="match status" value="1"/>
</dbReference>
<dbReference type="Gene3D" id="3.30.30.30">
    <property type="match status" value="1"/>
</dbReference>
<evidence type="ECO:0000313" key="5">
    <source>
        <dbReference type="Proteomes" id="UP000887578"/>
    </source>
</evidence>
<dbReference type="FunFam" id="3.30.30.30:FF:000005">
    <property type="entry name" value="Heat shock protein ssb1"/>
    <property type="match status" value="1"/>
</dbReference>
<evidence type="ECO:0000313" key="6">
    <source>
        <dbReference type="WBParaSite" id="PDA_v2.g19398.t1"/>
    </source>
</evidence>
<accession>A0A914PLQ3</accession>
<organism evidence="5 6">
    <name type="scientific">Panagrolaimus davidi</name>
    <dbReference type="NCBI Taxonomy" id="227884"/>
    <lineage>
        <taxon>Eukaryota</taxon>
        <taxon>Metazoa</taxon>
        <taxon>Ecdysozoa</taxon>
        <taxon>Nematoda</taxon>
        <taxon>Chromadorea</taxon>
        <taxon>Rhabditida</taxon>
        <taxon>Tylenchina</taxon>
        <taxon>Panagrolaimomorpha</taxon>
        <taxon>Panagrolaimoidea</taxon>
        <taxon>Panagrolaimidae</taxon>
        <taxon>Panagrolaimus</taxon>
    </lineage>
</organism>
<keyword evidence="2 4" id="KW-0547">Nucleotide-binding</keyword>
<sequence length="530" mass="58713">MDKPKAIGIDLGTSFSCVGVTRNGKCEIIENNEGVYTTPSVVGFIDGQRTVGEWPKKRTHKYPLNVISCIKRLIGRKFDDVDITNFPFKIVSKDGNAAVEVQFKGETRIYTPEEISAFILADIKNTAVTYLSGQSSDMIDAVITIPAYFNEAQKQATIDAAKIAKINVLRLISEPTAAALAYGYKQKWQNVNLLVYDLGGGTFDVSIIKVSDGCYKVLAVDGADHLGGEDFDNILVKYCIQEFQRNNKKDISNNARAICRLKAECEGAKRRLSKDKSASIEVESLLDGEDLNCKITVACFNELCKELIEKTLGPVKNVLKAAKLTKNDINNILLVGGSTRIPFVRTTLSEFFDSKNLNCDINPDEAIANGATLLAANLSKSFDTSIQNIRLLDVIPRSIGGLAYRSDTDTKGYFPVIFERFTQLPCETTYQVHTVFKNQKYVPLDIYESEDKLVENMKLLGNFRLNNITIADAGKVVVDIFATIDENGILTVTASEVGKENRNSITIQQNKGRLTENEIIKMVDEIYPLD</sequence>
<evidence type="ECO:0000256" key="2">
    <source>
        <dbReference type="ARBA" id="ARBA00022741"/>
    </source>
</evidence>
<dbReference type="SUPFAM" id="SSF100920">
    <property type="entry name" value="Heat shock protein 70kD (HSP70), peptide-binding domain"/>
    <property type="match status" value="1"/>
</dbReference>
<keyword evidence="3 4" id="KW-0067">ATP-binding</keyword>
<dbReference type="Proteomes" id="UP000887578">
    <property type="component" value="Unplaced"/>
</dbReference>
<protein>
    <submittedName>
        <fullName evidence="6">Heat shock protein 70</fullName>
    </submittedName>
</protein>
<dbReference type="CDD" id="cd24028">
    <property type="entry name" value="ASKHA_NBD_HSP70_HSPA1-like"/>
    <property type="match status" value="1"/>
</dbReference>
<dbReference type="PRINTS" id="PR00301">
    <property type="entry name" value="HEATSHOCK70"/>
</dbReference>